<dbReference type="Pfam" id="PF01261">
    <property type="entry name" value="AP_endonuc_2"/>
    <property type="match status" value="1"/>
</dbReference>
<organism evidence="4 5">
    <name type="scientific">Arundinibacter roseus</name>
    <dbReference type="NCBI Taxonomy" id="2070510"/>
    <lineage>
        <taxon>Bacteria</taxon>
        <taxon>Pseudomonadati</taxon>
        <taxon>Bacteroidota</taxon>
        <taxon>Cytophagia</taxon>
        <taxon>Cytophagales</taxon>
        <taxon>Spirosomataceae</taxon>
        <taxon>Arundinibacter</taxon>
    </lineage>
</organism>
<keyword evidence="2" id="KW-0732">Signal</keyword>
<dbReference type="EMBL" id="SMJU01000013">
    <property type="protein sequence ID" value="TDB61818.1"/>
    <property type="molecule type" value="Genomic_DNA"/>
</dbReference>
<accession>A0A4R4K3B4</accession>
<dbReference type="OrthoDB" id="9786584at2"/>
<evidence type="ECO:0000313" key="4">
    <source>
        <dbReference type="EMBL" id="TDB61818.1"/>
    </source>
</evidence>
<keyword evidence="1 4" id="KW-0413">Isomerase</keyword>
<evidence type="ECO:0000313" key="5">
    <source>
        <dbReference type="Proteomes" id="UP000295706"/>
    </source>
</evidence>
<feature type="chain" id="PRO_5020219647" evidence="2">
    <location>
        <begin position="33"/>
        <end position="296"/>
    </location>
</feature>
<evidence type="ECO:0000256" key="2">
    <source>
        <dbReference type="SAM" id="SignalP"/>
    </source>
</evidence>
<dbReference type="InterPro" id="IPR013022">
    <property type="entry name" value="Xyl_isomerase-like_TIM-brl"/>
</dbReference>
<dbReference type="InterPro" id="IPR006311">
    <property type="entry name" value="TAT_signal"/>
</dbReference>
<dbReference type="RefSeq" id="WP_132120609.1">
    <property type="nucleotide sequence ID" value="NZ_SMJU01000013.1"/>
</dbReference>
<dbReference type="GO" id="GO:0016853">
    <property type="term" value="F:isomerase activity"/>
    <property type="evidence" value="ECO:0007669"/>
    <property type="project" value="UniProtKB-KW"/>
</dbReference>
<keyword evidence="5" id="KW-1185">Reference proteome</keyword>
<evidence type="ECO:0000256" key="1">
    <source>
        <dbReference type="ARBA" id="ARBA00023235"/>
    </source>
</evidence>
<sequence length="296" mass="32347">MKPTFSRRSTLKTMLGGTAALSATLSLTEAFAASDAALGTTLKGKINHSVCRWCYSKVSLEDLCREGKAMGLQSIELLGPDEWPTLAKYGLTCALPNGAGMGIAKGFNDPTLHDALVESYENLFPKLVAAGYNTVICFSGNRNGMDDEVGLQNAAKGLKRLMASAEKHKVTMIMELLNSKVNHPDYMCDTSNWGVELCKQVGSERFKLLYDIYHMQIMEGDVIATIKKNHSYYGHYHTGGVPGRGEIDDSQELYYPAIMKAIADTGFKGFVAQEFVPKRPDVLASLRQGVQICDIA</sequence>
<dbReference type="Proteomes" id="UP000295706">
    <property type="component" value="Unassembled WGS sequence"/>
</dbReference>
<dbReference type="SUPFAM" id="SSF51658">
    <property type="entry name" value="Xylose isomerase-like"/>
    <property type="match status" value="1"/>
</dbReference>
<keyword evidence="4" id="KW-0670">Pyruvate</keyword>
<dbReference type="AlphaFoldDB" id="A0A4R4K3B4"/>
<dbReference type="PANTHER" id="PTHR43489:SF3">
    <property type="entry name" value="XYLOSE ISOMERASE DOMAIN PROTEIN TIM BARREL"/>
    <property type="match status" value="1"/>
</dbReference>
<name>A0A4R4K3B4_9BACT</name>
<reference evidence="4 5" key="1">
    <citation type="submission" date="2019-02" db="EMBL/GenBank/DDBJ databases">
        <title>Arundinibacter roseus gen. nov., sp. nov., a new member of the family Cytophagaceae.</title>
        <authorList>
            <person name="Szuroczki S."/>
            <person name="Khayer B."/>
            <person name="Sproer C."/>
            <person name="Toumi M."/>
            <person name="Szabo A."/>
            <person name="Felfoldi T."/>
            <person name="Schumann P."/>
            <person name="Toth E."/>
        </authorList>
    </citation>
    <scope>NUCLEOTIDE SEQUENCE [LARGE SCALE GENOMIC DNA]</scope>
    <source>
        <strain evidence="4 5">DMA-k-7a</strain>
    </source>
</reference>
<dbReference type="InterPro" id="IPR036237">
    <property type="entry name" value="Xyl_isomerase-like_sf"/>
</dbReference>
<comment type="caution">
    <text evidence="4">The sequence shown here is derived from an EMBL/GenBank/DDBJ whole genome shotgun (WGS) entry which is preliminary data.</text>
</comment>
<dbReference type="PROSITE" id="PS51318">
    <property type="entry name" value="TAT"/>
    <property type="match status" value="1"/>
</dbReference>
<feature type="domain" description="Xylose isomerase-like TIM barrel" evidence="3">
    <location>
        <begin position="86"/>
        <end position="276"/>
    </location>
</feature>
<feature type="signal peptide" evidence="2">
    <location>
        <begin position="1"/>
        <end position="32"/>
    </location>
</feature>
<dbReference type="Gene3D" id="3.20.20.150">
    <property type="entry name" value="Divalent-metal-dependent TIM barrel enzymes"/>
    <property type="match status" value="1"/>
</dbReference>
<dbReference type="InterPro" id="IPR050417">
    <property type="entry name" value="Sugar_Epim/Isomerase"/>
</dbReference>
<dbReference type="PANTHER" id="PTHR43489">
    <property type="entry name" value="ISOMERASE"/>
    <property type="match status" value="1"/>
</dbReference>
<evidence type="ECO:0000259" key="3">
    <source>
        <dbReference type="Pfam" id="PF01261"/>
    </source>
</evidence>
<proteinExistence type="predicted"/>
<protein>
    <submittedName>
        <fullName evidence="4">Hydroxypyruvate isomerase</fullName>
    </submittedName>
</protein>
<gene>
    <name evidence="4" type="ORF">EZE20_18915</name>
</gene>